<dbReference type="Proteomes" id="UP000612055">
    <property type="component" value="Unassembled WGS sequence"/>
</dbReference>
<dbReference type="InterPro" id="IPR011050">
    <property type="entry name" value="Pectin_lyase_fold/virulence"/>
</dbReference>
<keyword evidence="4" id="KW-1185">Reference proteome</keyword>
<dbReference type="Gene3D" id="2.160.20.10">
    <property type="entry name" value="Single-stranded right-handed beta-helix, Pectin lyase-like"/>
    <property type="match status" value="2"/>
</dbReference>
<dbReference type="PANTHER" id="PTHR34199">
    <property type="entry name" value="NUMOD3 MOTIF FAMILY PROTEIN, EXPRESSED"/>
    <property type="match status" value="1"/>
</dbReference>
<proteinExistence type="predicted"/>
<evidence type="ECO:0000313" key="4">
    <source>
        <dbReference type="Proteomes" id="UP000612055"/>
    </source>
</evidence>
<organism evidence="3 4">
    <name type="scientific">Edaphochlamys debaryana</name>
    <dbReference type="NCBI Taxonomy" id="47281"/>
    <lineage>
        <taxon>Eukaryota</taxon>
        <taxon>Viridiplantae</taxon>
        <taxon>Chlorophyta</taxon>
        <taxon>core chlorophytes</taxon>
        <taxon>Chlorophyceae</taxon>
        <taxon>CS clade</taxon>
        <taxon>Chlamydomonadales</taxon>
        <taxon>Chlamydomonadales incertae sedis</taxon>
        <taxon>Edaphochlamys</taxon>
    </lineage>
</organism>
<dbReference type="SMART" id="SM00710">
    <property type="entry name" value="PbH1"/>
    <property type="match status" value="11"/>
</dbReference>
<feature type="region of interest" description="Disordered" evidence="1">
    <location>
        <begin position="1493"/>
        <end position="1513"/>
    </location>
</feature>
<feature type="compositionally biased region" description="Low complexity" evidence="1">
    <location>
        <begin position="1038"/>
        <end position="1055"/>
    </location>
</feature>
<sequence length="1546" mass="167686">MSVTERDYAGAAFRSLIRFPDVDKIIPANSTIQSASLTLSFVNYNQPVLIQACFVTRRWDYLPNPALYNPDKATTGWRQSSLGKNWTQLGGWADCSPDVNIRCLNGSVYQTSSAYNGSNALMRRPALSIEYSAPGTPPNTPADLKPFPYTLGKSPRTWWVGPAGNDDLNSGHFDSPFKTPRKAIFEASPWDVVLLRTGVYPGALQVDKPGLTISSGPREWAVIASPLTDPQNAVNVFTLRPGADYGTLSNLEITGGFYYGKCVMFFTSWENYGPMALRVSNATAPSHWTFSNVRIHGTGSSGVKLTMKANNNTFSRVEVFNTGTRYRVGGHGIEAVQAYDTVVRDCYLHDIPAAGVHLAGGTARTLLERNFVARTNFGFNLGFDTEYEYMDPFNNPKLCESVNTTARNNIIAATYMAGMNVWAGCNVVIAHNTLWQVQENAQNAILLNVMSHTTPNSTILSKSANVTIWANLLVRGPMARYGPIVDIREDGLDPGSTLVMAYNVYRDQDGSRVFLEDERNATRFTGNHTAWAAHCRDALGQAACDLGSADADPLLDPAFTPLGCSPALRRANRTAPGGRVLVTDDFHGRARPAAPRLFDSGAVQTGATGPGKAVPPAFPWSTRAPFAGIGVRPGYGREWPYDWWQTRPCKDLMVDPSNGSDYQAWNRDSNYTTFRTVSKALELINQCDRILLRGGKNHTGGWGIYRPNVTITTHPADLPKRATVLCKDTGSTPCIRSGDGFYGGAAYINLTNFDILMTGSASGSCIHLNEGSAGGTSAYWSWYLTNANRTAGRYSTIRLLNLINCGLHGIKLSTFVRSVQITQNNFISPSETGIEVRGGGDLRISLNRILDPGSTGIRLGGGARDCVVERNYIRNYGDRGILLGSDNTEVQYMDVDWARTQSPPSWHDNINSLVRNNIIDGGAGAGIGFYSARDAVVVHNTFLNVAKSMQAGVLGNISPKLLAPTWQVGEPNRNIVFKNNIVTLGGDTEYNLMIEMRIMQADVVNQRINWTRADATCPVTGHHHHHHHRRLLASLDPTAADDSSSEATAARAAASQYPLQAPQSNEEEEEGALEGSEVAVGGSQGAAAAQRRRLGGLSFAQAFVNKPGTADRNPDGSCPLFPPDHEWYRDVSQLPLHPNGDAIKTRIHPTRTLHADWGGGEMRGGKFMLYGIPYITVDSRTQPMVPLVFSKGAYSDESDIQAGYPFPAPAPVEGAWTNCPDATCGGDRHVLVIDNATCLLYETWRTFPPALTASGQWEAMIVARFNLSQNALGRPLGWTSSDAAGLAVLPGLVRWDEVMVKGEINHAIRFTGPNSRRAYAPPATHFAPAGYSGPDAPYMGLRVRLRASYDCGPLKHVARVFCTALKKYGGIFADNGSPWFFTGEANANWGSVLDQIGDISRINATDMEILDSGCVCTDIECRLAECGGVPNIDPSALSVYAAMANTSDMAFANNIYYKPPGLPARYVDRRAPPLGPGYDGDLGGWKNYTGGDRGSFEADPRIDPASFKPRQGSPAIAAVPRLASADRDYANRPRAGNLTDAGAMLA</sequence>
<dbReference type="OrthoDB" id="15421at2759"/>
<dbReference type="InterPro" id="IPR012334">
    <property type="entry name" value="Pectin_lyas_fold"/>
</dbReference>
<feature type="region of interest" description="Disordered" evidence="1">
    <location>
        <begin position="1038"/>
        <end position="1079"/>
    </location>
</feature>
<dbReference type="InterPro" id="IPR039448">
    <property type="entry name" value="Beta_helix"/>
</dbReference>
<dbReference type="InterPro" id="IPR006626">
    <property type="entry name" value="PbH1"/>
</dbReference>
<feature type="domain" description="Right handed beta helix" evidence="2">
    <location>
        <begin position="817"/>
        <end position="946"/>
    </location>
</feature>
<evidence type="ECO:0000256" key="1">
    <source>
        <dbReference type="SAM" id="MobiDB-lite"/>
    </source>
</evidence>
<accession>A0A836BN18</accession>
<feature type="domain" description="Right handed beta helix" evidence="2">
    <location>
        <begin position="285"/>
        <end position="438"/>
    </location>
</feature>
<name>A0A836BN18_9CHLO</name>
<dbReference type="EMBL" id="JAEHOE010000229">
    <property type="protein sequence ID" value="KAG2482352.1"/>
    <property type="molecule type" value="Genomic_DNA"/>
</dbReference>
<dbReference type="Pfam" id="PF13229">
    <property type="entry name" value="Beta_helix"/>
    <property type="match status" value="2"/>
</dbReference>
<dbReference type="SUPFAM" id="SSF51126">
    <property type="entry name" value="Pectin lyase-like"/>
    <property type="match status" value="2"/>
</dbReference>
<comment type="caution">
    <text evidence="3">The sequence shown here is derived from an EMBL/GenBank/DDBJ whole genome shotgun (WGS) entry which is preliminary data.</text>
</comment>
<evidence type="ECO:0000313" key="3">
    <source>
        <dbReference type="EMBL" id="KAG2482352.1"/>
    </source>
</evidence>
<reference evidence="3" key="1">
    <citation type="journal article" date="2020" name="bioRxiv">
        <title>Comparative genomics of Chlamydomonas.</title>
        <authorList>
            <person name="Craig R.J."/>
            <person name="Hasan A.R."/>
            <person name="Ness R.W."/>
            <person name="Keightley P.D."/>
        </authorList>
    </citation>
    <scope>NUCLEOTIDE SEQUENCE</scope>
    <source>
        <strain evidence="3">CCAP 11/70</strain>
    </source>
</reference>
<evidence type="ECO:0000259" key="2">
    <source>
        <dbReference type="Pfam" id="PF13229"/>
    </source>
</evidence>
<dbReference type="PANTHER" id="PTHR34199:SF2">
    <property type="entry name" value="NUMOD3 MOTIF FAMILY PROTEIN, EXPRESSED"/>
    <property type="match status" value="1"/>
</dbReference>
<protein>
    <recommendedName>
        <fullName evidence="2">Right handed beta helix domain-containing protein</fullName>
    </recommendedName>
</protein>
<gene>
    <name evidence="3" type="ORF">HYH03_018702</name>
</gene>